<dbReference type="OrthoDB" id="535128at2759"/>
<sequence length="505" mass="53459">MAAAGTPEMFTDPLVVVNGGAGGNKNNNNNKHRRGGDHRGRRGGGGGNLRQQASAHGTHVPNVYWRARTHENLRQHPNFISMPDDDDTTQPPALIRQATDAWVHARRGVVTTSRMPALLGFYEPNSGMQKLVHLPRVAAAAGRLESERDELVRANAEVQHELKNSVSANLKARLDQVVVAHRGNRRPSTSASRVGHQRLSDDQLAECVRAAAVGTPEVACLWGKAQEPAALLAVLEMCPKAVVVEVGLLEIPQERVRAAVVSQENDGAPPARFGASPDGVICWDTRVGPGGEAAAVLSKAHGEACKKARRRIPSDPAADAIRTAAAEALGNIDVDHVAMLPLEVKCRCPFYAGAGRRFYVNSDIGPQGRTAMSGMAPAHYPQLQLECASLGATGGVLVYHTAHNGSALYHVPANPSFLDCIINAASITLAKGAGGEAEAGARRAIARRARRGADSVTLICETRGLAGARADGGDGVSPSQYFTQCFLPADSALKRVLASPWSRAM</sequence>
<keyword evidence="1" id="KW-0175">Coiled coil</keyword>
<dbReference type="Gene3D" id="3.90.320.10">
    <property type="match status" value="1"/>
</dbReference>
<organism evidence="3 4">
    <name type="scientific">Pycnococcus provasolii</name>
    <dbReference type="NCBI Taxonomy" id="41880"/>
    <lineage>
        <taxon>Eukaryota</taxon>
        <taxon>Viridiplantae</taxon>
        <taxon>Chlorophyta</taxon>
        <taxon>Pseudoscourfieldiophyceae</taxon>
        <taxon>Pseudoscourfieldiales</taxon>
        <taxon>Pycnococcaceae</taxon>
        <taxon>Pycnococcus</taxon>
    </lineage>
</organism>
<dbReference type="Proteomes" id="UP000660262">
    <property type="component" value="Unassembled WGS sequence"/>
</dbReference>
<protein>
    <submittedName>
        <fullName evidence="3">Uncharacterized protein</fullName>
    </submittedName>
</protein>
<feature type="compositionally biased region" description="Basic residues" evidence="2">
    <location>
        <begin position="30"/>
        <end position="42"/>
    </location>
</feature>
<evidence type="ECO:0000256" key="1">
    <source>
        <dbReference type="SAM" id="Coils"/>
    </source>
</evidence>
<reference evidence="3" key="1">
    <citation type="submission" date="2020-10" db="EMBL/GenBank/DDBJ databases">
        <title>Unveiling of a novel bifunctional photoreceptor, Dualchrome1, isolated from a cosmopolitan green alga.</title>
        <authorList>
            <person name="Suzuki S."/>
            <person name="Kawachi M."/>
        </authorList>
    </citation>
    <scope>NUCLEOTIDE SEQUENCE</scope>
    <source>
        <strain evidence="3">NIES 2893</strain>
    </source>
</reference>
<feature type="region of interest" description="Disordered" evidence="2">
    <location>
        <begin position="1"/>
        <end position="57"/>
    </location>
</feature>
<gene>
    <name evidence="3" type="ORF">PPROV_000179400</name>
</gene>
<keyword evidence="4" id="KW-1185">Reference proteome</keyword>
<dbReference type="InterPro" id="IPR011604">
    <property type="entry name" value="PDDEXK-like_dom_sf"/>
</dbReference>
<name>A0A830HCG7_9CHLO</name>
<proteinExistence type="predicted"/>
<feature type="coiled-coil region" evidence="1">
    <location>
        <begin position="137"/>
        <end position="164"/>
    </location>
</feature>
<evidence type="ECO:0000313" key="3">
    <source>
        <dbReference type="EMBL" id="GHP03039.1"/>
    </source>
</evidence>
<dbReference type="EMBL" id="BNJQ01000004">
    <property type="protein sequence ID" value="GHP03039.1"/>
    <property type="molecule type" value="Genomic_DNA"/>
</dbReference>
<dbReference type="AlphaFoldDB" id="A0A830HCG7"/>
<evidence type="ECO:0000313" key="4">
    <source>
        <dbReference type="Proteomes" id="UP000660262"/>
    </source>
</evidence>
<evidence type="ECO:0000256" key="2">
    <source>
        <dbReference type="SAM" id="MobiDB-lite"/>
    </source>
</evidence>
<accession>A0A830HCG7</accession>
<comment type="caution">
    <text evidence="3">The sequence shown here is derived from an EMBL/GenBank/DDBJ whole genome shotgun (WGS) entry which is preliminary data.</text>
</comment>